<evidence type="ECO:0000313" key="2">
    <source>
        <dbReference type="EMBL" id="MBL6448719.1"/>
    </source>
</evidence>
<dbReference type="Pfam" id="PF10988">
    <property type="entry name" value="DUF2807"/>
    <property type="match status" value="1"/>
</dbReference>
<proteinExistence type="predicted"/>
<reference evidence="2" key="1">
    <citation type="submission" date="2021-01" db="EMBL/GenBank/DDBJ databases">
        <title>Fulvivirga kasyanovii gen. nov., sp nov., a novel member of the phylum Bacteroidetes isolated from seawater in a mussel farm.</title>
        <authorList>
            <person name="Zhao L.-H."/>
            <person name="Wang Z.-J."/>
        </authorList>
    </citation>
    <scope>NUCLEOTIDE SEQUENCE</scope>
    <source>
        <strain evidence="2">29W222</strain>
    </source>
</reference>
<comment type="caution">
    <text evidence="2">The sequence shown here is derived from an EMBL/GenBank/DDBJ whole genome shotgun (WGS) entry which is preliminary data.</text>
</comment>
<feature type="domain" description="Putative auto-transporter adhesin head GIN" evidence="1">
    <location>
        <begin position="49"/>
        <end position="227"/>
    </location>
</feature>
<organism evidence="2 3">
    <name type="scientific">Fulvivirga marina</name>
    <dbReference type="NCBI Taxonomy" id="2494733"/>
    <lineage>
        <taxon>Bacteria</taxon>
        <taxon>Pseudomonadati</taxon>
        <taxon>Bacteroidota</taxon>
        <taxon>Cytophagia</taxon>
        <taxon>Cytophagales</taxon>
        <taxon>Fulvivirgaceae</taxon>
        <taxon>Fulvivirga</taxon>
    </lineage>
</organism>
<dbReference type="Proteomes" id="UP000614216">
    <property type="component" value="Unassembled WGS sequence"/>
</dbReference>
<name>A0A937FYX8_9BACT</name>
<dbReference type="PROSITE" id="PS51257">
    <property type="entry name" value="PROKAR_LIPOPROTEIN"/>
    <property type="match status" value="1"/>
</dbReference>
<accession>A0A937FYX8</accession>
<evidence type="ECO:0000313" key="3">
    <source>
        <dbReference type="Proteomes" id="UP000614216"/>
    </source>
</evidence>
<dbReference type="PANTHER" id="PTHR39200:SF1">
    <property type="entry name" value="AUTO-TRANSPORTER ADHESIN HEAD GIN DOMAIN-CONTAINING PROTEIN-RELATED"/>
    <property type="match status" value="1"/>
</dbReference>
<dbReference type="InterPro" id="IPR021255">
    <property type="entry name" value="DUF2807"/>
</dbReference>
<dbReference type="RefSeq" id="WP_202858251.1">
    <property type="nucleotide sequence ID" value="NZ_JAEUGD010000064.1"/>
</dbReference>
<protein>
    <submittedName>
        <fullName evidence="2">DUF2807 domain-containing protein</fullName>
    </submittedName>
</protein>
<dbReference type="AlphaFoldDB" id="A0A937FYX8"/>
<dbReference type="PANTHER" id="PTHR39200">
    <property type="entry name" value="HYPOTHETICAL EXPORTED PROTEIN"/>
    <property type="match status" value="1"/>
</dbReference>
<sequence length="244" mass="26054">MKTLKLTTAVLFMIITLVLSGCYIDLDDDDFCEKGQAGLRTSIRSLPSFIGISNSIHADIHIRRGSFYEAAVQSNHNIVDDILTNVSGEHLYIESRKCLRDHNTTITVTTPDLQSISNFGSGGMHSSDIWVGDNMKLVLSGSGDIEVSADCEDLDITLTGSGNFDLSGYADRLRTVISGSGNINAFALNTNTCNVAISGSGNSFINVDEAITGSITGSGNVYYRGFPATIDVATPGSGRVIERN</sequence>
<gene>
    <name evidence="2" type="ORF">JMN32_20570</name>
</gene>
<dbReference type="Gene3D" id="2.160.20.120">
    <property type="match status" value="1"/>
</dbReference>
<keyword evidence="3" id="KW-1185">Reference proteome</keyword>
<evidence type="ECO:0000259" key="1">
    <source>
        <dbReference type="Pfam" id="PF10988"/>
    </source>
</evidence>
<dbReference type="EMBL" id="JAEUGD010000064">
    <property type="protein sequence ID" value="MBL6448719.1"/>
    <property type="molecule type" value="Genomic_DNA"/>
</dbReference>